<organism evidence="1 2">
    <name type="scientific">Paramicrosporidium saccamoebae</name>
    <dbReference type="NCBI Taxonomy" id="1246581"/>
    <lineage>
        <taxon>Eukaryota</taxon>
        <taxon>Fungi</taxon>
        <taxon>Fungi incertae sedis</taxon>
        <taxon>Cryptomycota</taxon>
        <taxon>Cryptomycota incertae sedis</taxon>
        <taxon>Paramicrosporidium</taxon>
    </lineage>
</organism>
<sequence>MYVPIHELLQSATKNTSRDNMTTSSNLILSYAQGMRGRLQNVDEAVLAIRAFYECRDRYPEDLGTLLKDLPMFVESDMFRDIQTVLGQEETVVTWFNKICPA</sequence>
<evidence type="ECO:0000313" key="1">
    <source>
        <dbReference type="EMBL" id="PJF18181.1"/>
    </source>
</evidence>
<evidence type="ECO:0000313" key="2">
    <source>
        <dbReference type="Proteomes" id="UP000240830"/>
    </source>
</evidence>
<keyword evidence="2" id="KW-1185">Reference proteome</keyword>
<name>A0A2H9TK87_9FUNG</name>
<accession>A0A2H9TK87</accession>
<protein>
    <submittedName>
        <fullName evidence="1">Uncharacterized protein</fullName>
    </submittedName>
</protein>
<proteinExistence type="predicted"/>
<dbReference type="EMBL" id="MTSL01000137">
    <property type="protein sequence ID" value="PJF18181.1"/>
    <property type="molecule type" value="Genomic_DNA"/>
</dbReference>
<reference evidence="1 2" key="1">
    <citation type="submission" date="2016-10" db="EMBL/GenBank/DDBJ databases">
        <title>The genome of Paramicrosporidium saccamoebae is the missing link in understanding Cryptomycota and Microsporidia evolution.</title>
        <authorList>
            <person name="Quandt C.A."/>
            <person name="Beaudet D."/>
            <person name="Corsaro D."/>
            <person name="Michel R."/>
            <person name="Corradi N."/>
            <person name="James T."/>
        </authorList>
    </citation>
    <scope>NUCLEOTIDE SEQUENCE [LARGE SCALE GENOMIC DNA]</scope>
    <source>
        <strain evidence="1 2">KSL3</strain>
    </source>
</reference>
<gene>
    <name evidence="1" type="ORF">PSACC_02010</name>
</gene>
<comment type="caution">
    <text evidence="1">The sequence shown here is derived from an EMBL/GenBank/DDBJ whole genome shotgun (WGS) entry which is preliminary data.</text>
</comment>
<dbReference type="Proteomes" id="UP000240830">
    <property type="component" value="Unassembled WGS sequence"/>
</dbReference>
<dbReference type="AlphaFoldDB" id="A0A2H9TK87"/>